<reference evidence="1 2" key="1">
    <citation type="journal article" date="2024" name="J Genomics">
        <title>Draft genome sequencing and assembly of Favolaschia claudopus CIRM-BRFM 2984 isolated from oak limbs.</title>
        <authorList>
            <person name="Navarro D."/>
            <person name="Drula E."/>
            <person name="Chaduli D."/>
            <person name="Cazenave R."/>
            <person name="Ahrendt S."/>
            <person name="Wang J."/>
            <person name="Lipzen A."/>
            <person name="Daum C."/>
            <person name="Barry K."/>
            <person name="Grigoriev I.V."/>
            <person name="Favel A."/>
            <person name="Rosso M.N."/>
            <person name="Martin F."/>
        </authorList>
    </citation>
    <scope>NUCLEOTIDE SEQUENCE [LARGE SCALE GENOMIC DNA]</scope>
    <source>
        <strain evidence="1 2">CIRM-BRFM 2984</strain>
    </source>
</reference>
<evidence type="ECO:0000313" key="2">
    <source>
        <dbReference type="Proteomes" id="UP001362999"/>
    </source>
</evidence>
<name>A0AAW0C1X0_9AGAR</name>
<gene>
    <name evidence="1" type="ORF">R3P38DRAFT_2773257</name>
</gene>
<sequence length="233" mass="25607">MLSGDRSSAHIPLAPLIGSFVSPTLAPSIPDDVKGLRAWSLGHTYPSTTFIQSAIPSFLRWESHSAQGWKPQQRFVKRILCNFPKPRCATTAEATGIWHEAKIRAVSRTALLDENTNNRGSTIDEWVAGAKAGVTRAGVVERIRLAQVFWGSTLACNVRIWRTDVGVNLRPQDSTASISFENQPIRNRQVSGLEGNKRKHCFVIVNCRGVGQRLKDAGLRPSARTRKNGGVQA</sequence>
<protein>
    <submittedName>
        <fullName evidence="1">Uncharacterized protein</fullName>
    </submittedName>
</protein>
<dbReference type="AlphaFoldDB" id="A0AAW0C1X0"/>
<dbReference type="Proteomes" id="UP001362999">
    <property type="component" value="Unassembled WGS sequence"/>
</dbReference>
<comment type="caution">
    <text evidence="1">The sequence shown here is derived from an EMBL/GenBank/DDBJ whole genome shotgun (WGS) entry which is preliminary data.</text>
</comment>
<accession>A0AAW0C1X0</accession>
<keyword evidence="2" id="KW-1185">Reference proteome</keyword>
<dbReference type="EMBL" id="JAWWNJ010000023">
    <property type="protein sequence ID" value="KAK7032720.1"/>
    <property type="molecule type" value="Genomic_DNA"/>
</dbReference>
<organism evidence="1 2">
    <name type="scientific">Favolaschia claudopus</name>
    <dbReference type="NCBI Taxonomy" id="2862362"/>
    <lineage>
        <taxon>Eukaryota</taxon>
        <taxon>Fungi</taxon>
        <taxon>Dikarya</taxon>
        <taxon>Basidiomycota</taxon>
        <taxon>Agaricomycotina</taxon>
        <taxon>Agaricomycetes</taxon>
        <taxon>Agaricomycetidae</taxon>
        <taxon>Agaricales</taxon>
        <taxon>Marasmiineae</taxon>
        <taxon>Mycenaceae</taxon>
        <taxon>Favolaschia</taxon>
    </lineage>
</organism>
<proteinExistence type="predicted"/>
<evidence type="ECO:0000313" key="1">
    <source>
        <dbReference type="EMBL" id="KAK7032720.1"/>
    </source>
</evidence>